<gene>
    <name evidence="2" type="ORF">ACFTOW_11865</name>
</gene>
<dbReference type="RefSeq" id="WP_379915929.1">
    <property type="nucleotide sequence ID" value="NZ_JBHUDD010000059.1"/>
</dbReference>
<dbReference type="SUPFAM" id="SSF158791">
    <property type="entry name" value="MgtE N-terminal domain-like"/>
    <property type="match status" value="1"/>
</dbReference>
<organism evidence="2 3">
    <name type="scientific">Lacimonas salitolerans</name>
    <dbReference type="NCBI Taxonomy" id="1323750"/>
    <lineage>
        <taxon>Bacteria</taxon>
        <taxon>Pseudomonadati</taxon>
        <taxon>Pseudomonadota</taxon>
        <taxon>Alphaproteobacteria</taxon>
        <taxon>Rhodobacterales</taxon>
        <taxon>Paracoccaceae</taxon>
        <taxon>Lacimonas</taxon>
    </lineage>
</organism>
<accession>A0ABW4EHQ1</accession>
<reference evidence="3" key="1">
    <citation type="journal article" date="2019" name="Int. J. Syst. Evol. Microbiol.">
        <title>The Global Catalogue of Microorganisms (GCM) 10K type strain sequencing project: providing services to taxonomists for standard genome sequencing and annotation.</title>
        <authorList>
            <consortium name="The Broad Institute Genomics Platform"/>
            <consortium name="The Broad Institute Genome Sequencing Center for Infectious Disease"/>
            <person name="Wu L."/>
            <person name="Ma J."/>
        </authorList>
    </citation>
    <scope>NUCLEOTIDE SEQUENCE [LARGE SCALE GENOMIC DNA]</scope>
    <source>
        <strain evidence="3">CGMCC 1.12477</strain>
    </source>
</reference>
<sequence>MTVRRRRKTGRGTLAVIAVLLIGSALVRAGLGAGSALARAEEFAATEAAASTPPVCEPPKEIAAVLAALDERETRLTQREGQMRDRMRALATAEEELSRKTEELVAAEEALRATIALADSAAEDDITRLVAVYQAMKPKEAAALFETMAPEFAAGFMGRMEPQAAAGIMAGLNPQTAYSVSVILAGRNASVPKE</sequence>
<proteinExistence type="predicted"/>
<comment type="caution">
    <text evidence="2">The sequence shown here is derived from an EMBL/GenBank/DDBJ whole genome shotgun (WGS) entry which is preliminary data.</text>
</comment>
<evidence type="ECO:0000256" key="1">
    <source>
        <dbReference type="SAM" id="Coils"/>
    </source>
</evidence>
<dbReference type="Proteomes" id="UP001597186">
    <property type="component" value="Unassembled WGS sequence"/>
</dbReference>
<evidence type="ECO:0000313" key="3">
    <source>
        <dbReference type="Proteomes" id="UP001597186"/>
    </source>
</evidence>
<name>A0ABW4EHQ1_9RHOB</name>
<feature type="coiled-coil region" evidence="1">
    <location>
        <begin position="83"/>
        <end position="110"/>
    </location>
</feature>
<keyword evidence="3" id="KW-1185">Reference proteome</keyword>
<protein>
    <submittedName>
        <fullName evidence="2">MotE family protein</fullName>
    </submittedName>
</protein>
<keyword evidence="1" id="KW-0175">Coiled coil</keyword>
<dbReference type="EMBL" id="JBHUDD010000059">
    <property type="protein sequence ID" value="MFD1510096.1"/>
    <property type="molecule type" value="Genomic_DNA"/>
</dbReference>
<evidence type="ECO:0000313" key="2">
    <source>
        <dbReference type="EMBL" id="MFD1510096.1"/>
    </source>
</evidence>